<accession>A0ABV6M939</accession>
<comment type="caution">
    <text evidence="2">The sequence shown here is derived from an EMBL/GenBank/DDBJ whole genome shotgun (WGS) entry which is preliminary data.</text>
</comment>
<protein>
    <submittedName>
        <fullName evidence="2">Uncharacterized protein</fullName>
    </submittedName>
</protein>
<proteinExistence type="predicted"/>
<evidence type="ECO:0000313" key="3">
    <source>
        <dbReference type="Proteomes" id="UP001589867"/>
    </source>
</evidence>
<dbReference type="RefSeq" id="WP_377254434.1">
    <property type="nucleotide sequence ID" value="NZ_JBHLUH010000052.1"/>
</dbReference>
<organism evidence="2 3">
    <name type="scientific">Phytohabitans kaempferiae</name>
    <dbReference type="NCBI Taxonomy" id="1620943"/>
    <lineage>
        <taxon>Bacteria</taxon>
        <taxon>Bacillati</taxon>
        <taxon>Actinomycetota</taxon>
        <taxon>Actinomycetes</taxon>
        <taxon>Micromonosporales</taxon>
        <taxon>Micromonosporaceae</taxon>
    </lineage>
</organism>
<evidence type="ECO:0000256" key="1">
    <source>
        <dbReference type="SAM" id="MobiDB-lite"/>
    </source>
</evidence>
<name>A0ABV6M939_9ACTN</name>
<sequence>MVANIDALSEREGKASMAANQNTDLDPVVANKVANDHRSTADDVDRQKASFSDAVDLMDDACEGDMIRALVDAREAWVHEVNLIVADLRDMAGNVDGTTGDFGVQDHANAGGIGAAGVDILRDI</sequence>
<evidence type="ECO:0000313" key="2">
    <source>
        <dbReference type="EMBL" id="MFC0530928.1"/>
    </source>
</evidence>
<reference evidence="2 3" key="1">
    <citation type="submission" date="2024-09" db="EMBL/GenBank/DDBJ databases">
        <authorList>
            <person name="Sun Q."/>
            <person name="Mori K."/>
        </authorList>
    </citation>
    <scope>NUCLEOTIDE SEQUENCE [LARGE SCALE GENOMIC DNA]</scope>
    <source>
        <strain evidence="2 3">TBRC 3947</strain>
    </source>
</reference>
<gene>
    <name evidence="2" type="ORF">ACFFIA_25115</name>
</gene>
<dbReference type="Proteomes" id="UP001589867">
    <property type="component" value="Unassembled WGS sequence"/>
</dbReference>
<dbReference type="EMBL" id="JBHLUH010000052">
    <property type="protein sequence ID" value="MFC0530928.1"/>
    <property type="molecule type" value="Genomic_DNA"/>
</dbReference>
<keyword evidence="3" id="KW-1185">Reference proteome</keyword>
<feature type="region of interest" description="Disordered" evidence="1">
    <location>
        <begin position="1"/>
        <end position="27"/>
    </location>
</feature>